<reference evidence="1 2" key="1">
    <citation type="submission" date="2024-02" db="EMBL/GenBank/DDBJ databases">
        <title>Bacteria isolated from the canopy kelp, Nereocystis luetkeana.</title>
        <authorList>
            <person name="Pfister C.A."/>
            <person name="Younker I.T."/>
            <person name="Light S.H."/>
        </authorList>
    </citation>
    <scope>NUCLEOTIDE SEQUENCE [LARGE SCALE GENOMIC DNA]</scope>
    <source>
        <strain evidence="1 2">TI.1.05</strain>
    </source>
</reference>
<dbReference type="EMBL" id="JBAKAZ010000507">
    <property type="protein sequence ID" value="MEL0631120.1"/>
    <property type="molecule type" value="Genomic_DNA"/>
</dbReference>
<protein>
    <recommendedName>
        <fullName evidence="3">Phospholipase D-like domain-containing protein</fullName>
    </recommendedName>
</protein>
<organism evidence="1 2">
    <name type="scientific">Psychromonas aquatilis</name>
    <dbReference type="NCBI Taxonomy" id="2005072"/>
    <lineage>
        <taxon>Bacteria</taxon>
        <taxon>Pseudomonadati</taxon>
        <taxon>Pseudomonadota</taxon>
        <taxon>Gammaproteobacteria</taxon>
        <taxon>Alteromonadales</taxon>
        <taxon>Psychromonadaceae</taxon>
        <taxon>Psychromonas</taxon>
    </lineage>
</organism>
<evidence type="ECO:0008006" key="3">
    <source>
        <dbReference type="Google" id="ProtNLM"/>
    </source>
</evidence>
<feature type="non-terminal residue" evidence="1">
    <location>
        <position position="68"/>
    </location>
</feature>
<evidence type="ECO:0000313" key="2">
    <source>
        <dbReference type="Proteomes" id="UP001369082"/>
    </source>
</evidence>
<accession>A0ABU9GUW1</accession>
<proteinExistence type="predicted"/>
<comment type="caution">
    <text evidence="1">The sequence shown here is derived from an EMBL/GenBank/DDBJ whole genome shotgun (WGS) entry which is preliminary data.</text>
</comment>
<dbReference type="Gene3D" id="3.30.870.10">
    <property type="entry name" value="Endonuclease Chain A"/>
    <property type="match status" value="1"/>
</dbReference>
<dbReference type="Proteomes" id="UP001369082">
    <property type="component" value="Unassembled WGS sequence"/>
</dbReference>
<evidence type="ECO:0000313" key="1">
    <source>
        <dbReference type="EMBL" id="MEL0631120.1"/>
    </source>
</evidence>
<sequence>KSEYYNLIIGSSNLTASALATNKESNLKVSALHSSSIVEKIIVEFDSDFQNGAPVSLSYIDDYEVSYN</sequence>
<dbReference type="RefSeq" id="WP_341599220.1">
    <property type="nucleotide sequence ID" value="NZ_JBAKAZ010000507.1"/>
</dbReference>
<gene>
    <name evidence="1" type="ORF">V6256_16315</name>
</gene>
<feature type="non-terminal residue" evidence="1">
    <location>
        <position position="1"/>
    </location>
</feature>
<name>A0ABU9GUW1_9GAMM</name>
<keyword evidence="2" id="KW-1185">Reference proteome</keyword>